<keyword evidence="2" id="KW-1185">Reference proteome</keyword>
<name>A0ABS7K8Y1_9BACI</name>
<comment type="caution">
    <text evidence="1">The sequence shown here is derived from an EMBL/GenBank/DDBJ whole genome shotgun (WGS) entry which is preliminary data.</text>
</comment>
<dbReference type="GO" id="GO:0004674">
    <property type="term" value="F:protein serine/threonine kinase activity"/>
    <property type="evidence" value="ECO:0007669"/>
    <property type="project" value="UniProtKB-KW"/>
</dbReference>
<sequence>MSDYQERYKKEREEQLSLWKEMIEGIFGEVPNGSIKITDRNRIVEVLNAIGKSKASNHTFMPSGGGLDITGAKFSDEQGKLELDFGGSYIIVNPESLTFHPVGDDPDWMYFRLNTLPFERSGVYKEYQEEEEQIEQVFKSEIDRRVEEQMKYSGEEVLEIEPGQYIDRSFWDIQHIGYDENGNEIPLPENARVVTRKFNGGDFVTFSKYSLYNQVSSTYDGRHAQVDDEKFRQYCVEIVEGLKARKERKER</sequence>
<proteinExistence type="predicted"/>
<dbReference type="Proteomes" id="UP000769780">
    <property type="component" value="Unassembled WGS sequence"/>
</dbReference>
<reference evidence="1 2" key="1">
    <citation type="submission" date="2020-07" db="EMBL/GenBank/DDBJ databases">
        <title>Fungal Genomes of the International Space Station.</title>
        <authorList>
            <person name="Seuylemezian A."/>
            <person name="Singh N.K."/>
            <person name="Wood J."/>
            <person name="Venkateswaran K."/>
        </authorList>
    </citation>
    <scope>NUCLEOTIDE SEQUENCE [LARGE SCALE GENOMIC DNA]</scope>
    <source>
        <strain evidence="1 2">PL-B2</strain>
    </source>
</reference>
<keyword evidence="1" id="KW-0808">Transferase</keyword>
<accession>A0ABS7K8Y1</accession>
<dbReference type="EMBL" id="JACWFH010000026">
    <property type="protein sequence ID" value="MBY0098680.1"/>
    <property type="molecule type" value="Genomic_DNA"/>
</dbReference>
<dbReference type="RefSeq" id="WP_221874905.1">
    <property type="nucleotide sequence ID" value="NZ_JACWFH010000026.1"/>
</dbReference>
<organism evidence="1 2">
    <name type="scientific">Mesobacillus maritimus</name>
    <dbReference type="NCBI Taxonomy" id="1643336"/>
    <lineage>
        <taxon>Bacteria</taxon>
        <taxon>Bacillati</taxon>
        <taxon>Bacillota</taxon>
        <taxon>Bacilli</taxon>
        <taxon>Bacillales</taxon>
        <taxon>Bacillaceae</taxon>
        <taxon>Mesobacillus</taxon>
    </lineage>
</organism>
<gene>
    <name evidence="1" type="ORF">H0185_18100</name>
</gene>
<evidence type="ECO:0000313" key="1">
    <source>
        <dbReference type="EMBL" id="MBY0098680.1"/>
    </source>
</evidence>
<keyword evidence="1" id="KW-0418">Kinase</keyword>
<evidence type="ECO:0000313" key="2">
    <source>
        <dbReference type="Proteomes" id="UP000769780"/>
    </source>
</evidence>
<protein>
    <submittedName>
        <fullName evidence="1">Serine/threonine protein kinase</fullName>
    </submittedName>
</protein>
<keyword evidence="1" id="KW-0723">Serine/threonine-protein kinase</keyword>